<evidence type="ECO:0000313" key="6">
    <source>
        <dbReference type="Proteomes" id="UP000092950"/>
    </source>
</evidence>
<dbReference type="Pfam" id="PF07963">
    <property type="entry name" value="N_methyl"/>
    <property type="match status" value="1"/>
</dbReference>
<dbReference type="OrthoDB" id="8683788at2"/>
<keyword evidence="6" id="KW-1185">Reference proteome</keyword>
<feature type="domain" description="Type 4 secretion system PilS N-terminal" evidence="2">
    <location>
        <begin position="108"/>
        <end position="192"/>
    </location>
</feature>
<evidence type="ECO:0000313" key="4">
    <source>
        <dbReference type="EMBL" id="CUI87103.1"/>
    </source>
</evidence>
<evidence type="ECO:0000313" key="5">
    <source>
        <dbReference type="Proteomes" id="UP000053096"/>
    </source>
</evidence>
<dbReference type="InterPro" id="IPR012902">
    <property type="entry name" value="N_methyl_site"/>
</dbReference>
<reference evidence="3 6" key="2">
    <citation type="submission" date="2016-07" db="EMBL/GenBank/DDBJ databases">
        <title>Complete genome sequences of Bordetella pseudohinzii.</title>
        <authorList>
            <person name="Spilker T."/>
            <person name="Darrah R."/>
            <person name="LiPuma J.J."/>
        </authorList>
    </citation>
    <scope>NUCLEOTIDE SEQUENCE [LARGE SCALE GENOMIC DNA]</scope>
    <source>
        <strain evidence="3 6">HI4681</strain>
    </source>
</reference>
<dbReference type="Proteomes" id="UP000092950">
    <property type="component" value="Chromosome"/>
</dbReference>
<evidence type="ECO:0000259" key="2">
    <source>
        <dbReference type="Pfam" id="PF08805"/>
    </source>
</evidence>
<dbReference type="KEGG" id="bpdz:BBN53_05295"/>
<organism evidence="4 5">
    <name type="scientific">Bordetella pseudohinzii</name>
    <dbReference type="NCBI Taxonomy" id="1331258"/>
    <lineage>
        <taxon>Bacteria</taxon>
        <taxon>Pseudomonadati</taxon>
        <taxon>Pseudomonadota</taxon>
        <taxon>Betaproteobacteria</taxon>
        <taxon>Burkholderiales</taxon>
        <taxon>Alcaligenaceae</taxon>
        <taxon>Bordetella</taxon>
    </lineage>
</organism>
<dbReference type="RefSeq" id="WP_043212404.1">
    <property type="nucleotide sequence ID" value="NZ_CAJGUP010000086.1"/>
</dbReference>
<gene>
    <name evidence="3" type="ORF">BBN53_05295</name>
    <name evidence="4" type="ORF">ERS370011_02650</name>
</gene>
<evidence type="ECO:0000313" key="3">
    <source>
        <dbReference type="EMBL" id="ANY18197.1"/>
    </source>
</evidence>
<dbReference type="InterPro" id="IPR045584">
    <property type="entry name" value="Pilin-like"/>
</dbReference>
<keyword evidence="1" id="KW-1133">Transmembrane helix</keyword>
<evidence type="ECO:0000256" key="1">
    <source>
        <dbReference type="SAM" id="Phobius"/>
    </source>
</evidence>
<dbReference type="Pfam" id="PF08805">
    <property type="entry name" value="PilS"/>
    <property type="match status" value="1"/>
</dbReference>
<keyword evidence="1" id="KW-0472">Membrane</keyword>
<dbReference type="SUPFAM" id="SSF54523">
    <property type="entry name" value="Pili subunits"/>
    <property type="match status" value="1"/>
</dbReference>
<name>A0A0J6CCM1_9BORD</name>
<dbReference type="PROSITE" id="PS00409">
    <property type="entry name" value="PROKAR_NTER_METHYL"/>
    <property type="match status" value="1"/>
</dbReference>
<proteinExistence type="predicted"/>
<feature type="transmembrane region" description="Helical" evidence="1">
    <location>
        <begin position="20"/>
        <end position="43"/>
    </location>
</feature>
<accession>A0A0M9IC93</accession>
<dbReference type="NCBIfam" id="TIGR02532">
    <property type="entry name" value="IV_pilin_GFxxxE"/>
    <property type="match status" value="1"/>
</dbReference>
<dbReference type="Proteomes" id="UP000053096">
    <property type="component" value="Unassembled WGS sequence"/>
</dbReference>
<dbReference type="EMBL" id="CP016440">
    <property type="protein sequence ID" value="ANY18197.1"/>
    <property type="molecule type" value="Genomic_DNA"/>
</dbReference>
<dbReference type="InterPro" id="IPR014911">
    <property type="entry name" value="PilS_N"/>
</dbReference>
<dbReference type="EMBL" id="CYTV01000006">
    <property type="protein sequence ID" value="CUI87103.1"/>
    <property type="molecule type" value="Genomic_DNA"/>
</dbReference>
<dbReference type="AlphaFoldDB" id="A0A0J6CCM1"/>
<sequence>MRHVLRPRGARQQGFSLIEISIVAAILLIVAVSGVPAIEAYVVESRVPRLAEELQRFVVRARIAGMGGPAPYAGMNTAFLAEAMRESGVLSVSGQGAAATVRHGLGEGGIALASAARPGEAAGSAFTLTLDRVHAAACPGLAAAMQGLASRVSVQGKGAAVLVKNADASPVQAYDGPRASAQCAARNTFVFTFP</sequence>
<protein>
    <submittedName>
        <fullName evidence="3">Prepilin-type N-terminal cleavage/methylation domain-containing protein</fullName>
    </submittedName>
    <submittedName>
        <fullName evidence="4">Tfp pilus assembly protein FimT</fullName>
    </submittedName>
</protein>
<dbReference type="Gene3D" id="3.30.1690.10">
    <property type="entry name" value="TcpA-like pilin"/>
    <property type="match status" value="1"/>
</dbReference>
<reference evidence="4 5" key="1">
    <citation type="submission" date="2015-09" db="EMBL/GenBank/DDBJ databases">
        <authorList>
            <person name="Jackson K.R."/>
            <person name="Lunt B.L."/>
            <person name="Fisher J.N.B."/>
            <person name="Gardner A.V."/>
            <person name="Bailey M.E."/>
            <person name="Deus L.M."/>
            <person name="Earl A.S."/>
            <person name="Gibby P.D."/>
            <person name="Hartmann K.A."/>
            <person name="Liu J.E."/>
            <person name="Manci A.M."/>
            <person name="Nielsen D.A."/>
            <person name="Solomon M.B."/>
            <person name="Breakwell D.P."/>
            <person name="Burnett S.H."/>
            <person name="Grose J.H."/>
        </authorList>
    </citation>
    <scope>NUCLEOTIDE SEQUENCE [LARGE SCALE GENOMIC DNA]</scope>
    <source>
        <strain evidence="4 5">2789STDY5608636</strain>
    </source>
</reference>
<accession>A0A0J6CCM1</accession>
<keyword evidence="1" id="KW-0812">Transmembrane</keyword>